<dbReference type="Pfam" id="PF13414">
    <property type="entry name" value="TPR_11"/>
    <property type="match status" value="1"/>
</dbReference>
<dbReference type="Gene3D" id="3.30.200.20">
    <property type="entry name" value="Phosphorylase Kinase, domain 1"/>
    <property type="match status" value="1"/>
</dbReference>
<feature type="repeat" description="TPR" evidence="3">
    <location>
        <begin position="1095"/>
        <end position="1128"/>
    </location>
</feature>
<dbReference type="Pfam" id="PF12895">
    <property type="entry name" value="ANAPC3"/>
    <property type="match status" value="1"/>
</dbReference>
<feature type="repeat" description="TPR" evidence="3">
    <location>
        <begin position="620"/>
        <end position="653"/>
    </location>
</feature>
<comment type="caution">
    <text evidence="6">The sequence shown here is derived from an EMBL/GenBank/DDBJ whole genome shotgun (WGS) entry which is preliminary data.</text>
</comment>
<dbReference type="Pfam" id="PF13181">
    <property type="entry name" value="TPR_8"/>
    <property type="match status" value="4"/>
</dbReference>
<organism evidence="6 7">
    <name type="scientific">Candidatus Thermofonsia Clade 1 bacterium</name>
    <dbReference type="NCBI Taxonomy" id="2364210"/>
    <lineage>
        <taxon>Bacteria</taxon>
        <taxon>Bacillati</taxon>
        <taxon>Chloroflexota</taxon>
        <taxon>Candidatus Thermofontia</taxon>
        <taxon>Candidatus Thermofonsia Clade 1</taxon>
    </lineage>
</organism>
<feature type="compositionally biased region" description="Low complexity" evidence="4">
    <location>
        <begin position="202"/>
        <end position="216"/>
    </location>
</feature>
<dbReference type="PROSITE" id="PS50293">
    <property type="entry name" value="TPR_REGION"/>
    <property type="match status" value="4"/>
</dbReference>
<dbReference type="PROSITE" id="PS00108">
    <property type="entry name" value="PROTEIN_KINASE_ST"/>
    <property type="match status" value="1"/>
</dbReference>
<keyword evidence="1" id="KW-0677">Repeat</keyword>
<dbReference type="InterPro" id="IPR051685">
    <property type="entry name" value="Ycf3/AcsC/BcsC/TPR_MFPF"/>
</dbReference>
<dbReference type="InterPro" id="IPR011990">
    <property type="entry name" value="TPR-like_helical_dom_sf"/>
</dbReference>
<dbReference type="InterPro" id="IPR019734">
    <property type="entry name" value="TPR_rpt"/>
</dbReference>
<dbReference type="SMART" id="SM00220">
    <property type="entry name" value="S_TKc"/>
    <property type="match status" value="1"/>
</dbReference>
<feature type="repeat" description="TPR" evidence="3">
    <location>
        <begin position="858"/>
        <end position="891"/>
    </location>
</feature>
<feature type="domain" description="Protein kinase" evidence="5">
    <location>
        <begin position="239"/>
        <end position="530"/>
    </location>
</feature>
<dbReference type="CDD" id="cd14014">
    <property type="entry name" value="STKc_PknB_like"/>
    <property type="match status" value="1"/>
</dbReference>
<dbReference type="Proteomes" id="UP000229681">
    <property type="component" value="Unassembled WGS sequence"/>
</dbReference>
<feature type="repeat" description="TPR" evidence="3">
    <location>
        <begin position="1061"/>
        <end position="1094"/>
    </location>
</feature>
<feature type="repeat" description="TPR" evidence="3">
    <location>
        <begin position="989"/>
        <end position="1022"/>
    </location>
</feature>
<feature type="repeat" description="TPR" evidence="3">
    <location>
        <begin position="586"/>
        <end position="619"/>
    </location>
</feature>
<feature type="repeat" description="TPR" evidence="3">
    <location>
        <begin position="552"/>
        <end position="585"/>
    </location>
</feature>
<dbReference type="InterPro" id="IPR000719">
    <property type="entry name" value="Prot_kinase_dom"/>
</dbReference>
<evidence type="ECO:0000259" key="5">
    <source>
        <dbReference type="PROSITE" id="PS50011"/>
    </source>
</evidence>
<feature type="region of interest" description="Disordered" evidence="4">
    <location>
        <begin position="196"/>
        <end position="230"/>
    </location>
</feature>
<proteinExistence type="predicted"/>
<dbReference type="Pfam" id="PF14559">
    <property type="entry name" value="TPR_19"/>
    <property type="match status" value="2"/>
</dbReference>
<gene>
    <name evidence="6" type="ORF">CUN49_00690</name>
</gene>
<feature type="repeat" description="TPR" evidence="3">
    <location>
        <begin position="790"/>
        <end position="823"/>
    </location>
</feature>
<dbReference type="SMART" id="SM00028">
    <property type="entry name" value="TPR"/>
    <property type="match status" value="17"/>
</dbReference>
<dbReference type="PANTHER" id="PTHR44943:SF4">
    <property type="entry name" value="TPR REPEAT-CONTAINING PROTEIN MJ0798"/>
    <property type="match status" value="1"/>
</dbReference>
<dbReference type="Pfam" id="PF13432">
    <property type="entry name" value="TPR_16"/>
    <property type="match status" value="2"/>
</dbReference>
<sequence>MDSLPVPQVGLPPVPRSTSATQRLLAEPHPQDSCDPFATDSDAEISRLGRLALRQTPPSARDYFALGDLCAKRALAGERLSPAYVAKALQAYKRAADLAQVDSERAWARLAQANLATWAVNVAHNTPSLNNIEVALWAVAESPSEQLDAQTRHAAFELRQWHQAAQRATLPSEALSTSSAETDWLEIADEALIATEIRSPEETSSTTSEHLSRTLSANAPAQAEPEGADFQIGERIDGRYHVQRILTGGMGIIYVCLDEETETLVALKTFQARYLNDDSAKRRFENEAQLWIEMDKHPNVVRAYKVVSFGKSRQHSRPHLILEYVDGPEGLGSDLRDWIKHKRLTPQLSLEIALGVCNGMLHAVSKQAGFVHRDLKPANILVRHDLVAKVTDFGLGRALGHLTESSEMPLLSPEQLQRASGERLTEVGKVVGTRMYMAPEQYTPSLQPLDERTDIFAFGVILYEMLTGIRLFSGAVDIPTLRQLHNRPIRFPPELAEQLPAELCDLTLRCLQLQRQARPQSWQALRDELAGCYQKLTGRLPKFEVGAAALQRDELMDKAYSLTELKRYTQAAAIYDQALALDPNSAWVWARKGRLLRLLKRYAEALEHFEQALRLQPAFAWAWYNKGIVHERLEQYAEACAAYERATAINPRDPWAAYSHARLLLRLERPEAALRLVQNILDLDSEHALSHVLRGQTLLRLHKASEALAAFDRALQIDYELGEALIGRGEALKALKRDAEAVSAFMQALRVQPKDTAAWLRLADAYLEQGDAAQALSALTQASNLKPDHMGVWLRIGRLHLHHNRPDEALAAYEKALKLQPSHLSALKGKSLAMMALERYGEAIDTLKAILAQRPDDLSARMHLGMAYLRSGAVGDALSAFERALDQRSDVAWLWAKYAEALQRLGRSEAAKAAWQRALSLQPDQAWYRVALARLYAAQRCFDEALDVLESAHTAEAYVERACCLRSLDRYPEALAACAQALERAPELARAHYVRGTILEHLRRTPEALEAYENALAYAPSAVWYRLKLAELLQRLNKYEEAVEVCAEGLAAPPADAHRVAQLWAQHGESLQRLNRYAEALESLTRALQLDEQLPAAWLSIGLTYAALGRLAEALSALERATQLEPQNAWFWYHYGVVLIEYGDYPQAIRALNRALALKPNFLKAQLKRSEARKKLKRLGR</sequence>
<evidence type="ECO:0000256" key="3">
    <source>
        <dbReference type="PROSITE-ProRule" id="PRU00339"/>
    </source>
</evidence>
<evidence type="ECO:0000256" key="2">
    <source>
        <dbReference type="ARBA" id="ARBA00022803"/>
    </source>
</evidence>
<dbReference type="AlphaFoldDB" id="A0A2M8PII2"/>
<dbReference type="PROSITE" id="PS50011">
    <property type="entry name" value="PROTEIN_KINASE_DOM"/>
    <property type="match status" value="1"/>
</dbReference>
<evidence type="ECO:0000313" key="7">
    <source>
        <dbReference type="Proteomes" id="UP000229681"/>
    </source>
</evidence>
<reference evidence="6 7" key="1">
    <citation type="submission" date="2017-11" db="EMBL/GenBank/DDBJ databases">
        <title>Evolution of Phototrophy in the Chloroflexi Phylum Driven by Horizontal Gene Transfer.</title>
        <authorList>
            <person name="Ward L.M."/>
            <person name="Hemp J."/>
            <person name="Shih P.M."/>
            <person name="Mcglynn S.E."/>
            <person name="Fischer W."/>
        </authorList>
    </citation>
    <scope>NUCLEOTIDE SEQUENCE [LARGE SCALE GENOMIC DNA]</scope>
    <source>
        <strain evidence="6">JP3_13</strain>
    </source>
</reference>
<feature type="repeat" description="TPR" evidence="3">
    <location>
        <begin position="722"/>
        <end position="755"/>
    </location>
</feature>
<dbReference type="SUPFAM" id="SSF56112">
    <property type="entry name" value="Protein kinase-like (PK-like)"/>
    <property type="match status" value="1"/>
</dbReference>
<dbReference type="GO" id="GO:0005524">
    <property type="term" value="F:ATP binding"/>
    <property type="evidence" value="ECO:0007669"/>
    <property type="project" value="InterPro"/>
</dbReference>
<feature type="repeat" description="TPR" evidence="3">
    <location>
        <begin position="892"/>
        <end position="925"/>
    </location>
</feature>
<protein>
    <recommendedName>
        <fullName evidence="5">Protein kinase domain-containing protein</fullName>
    </recommendedName>
</protein>
<feature type="region of interest" description="Disordered" evidence="4">
    <location>
        <begin position="1"/>
        <end position="35"/>
    </location>
</feature>
<dbReference type="GO" id="GO:0004672">
    <property type="term" value="F:protein kinase activity"/>
    <property type="evidence" value="ECO:0007669"/>
    <property type="project" value="InterPro"/>
</dbReference>
<dbReference type="EMBL" id="PGTM01000004">
    <property type="protein sequence ID" value="PJF37360.1"/>
    <property type="molecule type" value="Genomic_DNA"/>
</dbReference>
<dbReference type="PROSITE" id="PS50005">
    <property type="entry name" value="TPR"/>
    <property type="match status" value="12"/>
</dbReference>
<accession>A0A2M8PII2</accession>
<name>A0A2M8PII2_9CHLR</name>
<evidence type="ECO:0000313" key="6">
    <source>
        <dbReference type="EMBL" id="PJF37360.1"/>
    </source>
</evidence>
<dbReference type="Pfam" id="PF00069">
    <property type="entry name" value="Pkinase"/>
    <property type="match status" value="1"/>
</dbReference>
<evidence type="ECO:0000256" key="1">
    <source>
        <dbReference type="ARBA" id="ARBA00022737"/>
    </source>
</evidence>
<dbReference type="PANTHER" id="PTHR44943">
    <property type="entry name" value="CELLULOSE SYNTHASE OPERON PROTEIN C"/>
    <property type="match status" value="1"/>
</dbReference>
<feature type="repeat" description="TPR" evidence="3">
    <location>
        <begin position="1129"/>
        <end position="1162"/>
    </location>
</feature>
<dbReference type="Gene3D" id="1.25.40.10">
    <property type="entry name" value="Tetratricopeptide repeat domain"/>
    <property type="match status" value="4"/>
</dbReference>
<evidence type="ECO:0000256" key="4">
    <source>
        <dbReference type="SAM" id="MobiDB-lite"/>
    </source>
</evidence>
<dbReference type="InterPro" id="IPR008271">
    <property type="entry name" value="Ser/Thr_kinase_AS"/>
</dbReference>
<dbReference type="Gene3D" id="1.10.510.10">
    <property type="entry name" value="Transferase(Phosphotransferase) domain 1"/>
    <property type="match status" value="1"/>
</dbReference>
<feature type="repeat" description="TPR" evidence="3">
    <location>
        <begin position="756"/>
        <end position="789"/>
    </location>
</feature>
<dbReference type="SUPFAM" id="SSF48452">
    <property type="entry name" value="TPR-like"/>
    <property type="match status" value="3"/>
</dbReference>
<dbReference type="InterPro" id="IPR011009">
    <property type="entry name" value="Kinase-like_dom_sf"/>
</dbReference>
<keyword evidence="2 3" id="KW-0802">TPR repeat</keyword>